<dbReference type="Pfam" id="PF05593">
    <property type="entry name" value="RHS_repeat"/>
    <property type="match status" value="2"/>
</dbReference>
<dbReference type="PANTHER" id="PTHR32305:SF15">
    <property type="entry name" value="PROTEIN RHSA-RELATED"/>
    <property type="match status" value="1"/>
</dbReference>
<feature type="domain" description="DUF6531" evidence="1">
    <location>
        <begin position="173"/>
        <end position="236"/>
    </location>
</feature>
<evidence type="ECO:0000313" key="2">
    <source>
        <dbReference type="EMBL" id="NHZ82205.1"/>
    </source>
</evidence>
<dbReference type="Gene3D" id="2.180.10.10">
    <property type="entry name" value="RHS repeat-associated core"/>
    <property type="match status" value="2"/>
</dbReference>
<name>A0ABX0NIB4_9BURK</name>
<evidence type="ECO:0000313" key="3">
    <source>
        <dbReference type="Proteomes" id="UP000621455"/>
    </source>
</evidence>
<evidence type="ECO:0000259" key="1">
    <source>
        <dbReference type="Pfam" id="PF20148"/>
    </source>
</evidence>
<sequence>MLFSLDGVSYDARTLMRRFFYGCIGVLFFYFPASAHAQIKNYVGPYKYYISTKNIFSDEAPAWDLRLAEANKNAACPYAWGAGSAWAHRSSIGGIVSSEGKTRSLDPGFMNVEGKCVRKAGYGEEMMRSRLVCLEIHNLRYYPPTDKCESGEFFENQGANGGNVGQNCKGCVGQPITPVNGNMWHAITDYQAPKSSSDLTLERIYNSSLTLTDPFSVRGFGVRWTHSYNKSLKAEEPRSEQTMYKCWKFTFGLVDCSFYVDNVNPIPQQMAIKSSDGKRFVFTRDTSGAYKSTADVSDKLSAVMSPDNLAVQEWVLYNAKNDSTERFDKSGLLLSITERTGLTKKLTYSDGVSNDTAVSRFPASAPECANAHPGAVLPARRLLCVTNHWGLQLQFRYDAGGRVGEMIDPAKQSYLYEYDGPSGGCVPGNEKTVACRANNLTKVIYPDGKSQTYFYNEASKINNGKACDLRWAVIGNGFGHEVFSNMMTGLVDENDQRHINWTYDCGGRATSSQLGEGIEKVTVAYVDGKDTPATVTHYVGPAENVRTTERTYSKKYMLGIAQLTAISAPCVECGTIAERVYDTTGNVTMTKDFNSNYSCFAYDTARNLETTRIEGVSTATCTSLLSAQTLALPMRKTTTKWHAQFTQPEAIAEPKRVTKYEYDASGNVLTKTEQATTDLTGAQGLNAPLTGSARKWAYTYNNVGQLHTVTGPRTDIVDLTKYDYDALTGYLVKVTNAAKQETTFSDYDGHGHVRTIRAPNGVTTTLSYTPRGWVASQAVSNGTTTQTTTYDYTPSGEVRTVTFPDNSVTTYTYDVAHRLTSVANNRGESIVYTLDLTGNRIKEEVRDPKGNLARQITRTYDTIGRLTSQTGAAQ</sequence>
<proteinExistence type="predicted"/>
<gene>
    <name evidence="2" type="ORF">F2P44_23420</name>
</gene>
<dbReference type="Proteomes" id="UP000621455">
    <property type="component" value="Unassembled WGS sequence"/>
</dbReference>
<organism evidence="2 3">
    <name type="scientific">Massilia frigida</name>
    <dbReference type="NCBI Taxonomy" id="2609281"/>
    <lineage>
        <taxon>Bacteria</taxon>
        <taxon>Pseudomonadati</taxon>
        <taxon>Pseudomonadota</taxon>
        <taxon>Betaproteobacteria</taxon>
        <taxon>Burkholderiales</taxon>
        <taxon>Oxalobacteraceae</taxon>
        <taxon>Telluria group</taxon>
        <taxon>Massilia</taxon>
    </lineage>
</organism>
<reference evidence="2 3" key="1">
    <citation type="submission" date="2019-10" db="EMBL/GenBank/DDBJ databases">
        <title>Taxonomy of Antarctic Massilia spp.: description of Massilia rubra sp. nov., Massilia aquatica sp. nov., Massilia mucilaginosa sp. nov., Massilia frigida sp. nov. isolated from streams, lakes and regoliths.</title>
        <authorList>
            <person name="Holochova P."/>
            <person name="Sedlacek I."/>
            <person name="Kralova S."/>
            <person name="Maslanova I."/>
            <person name="Busse H.-J."/>
            <person name="Stankova E."/>
            <person name="Vrbovska V."/>
            <person name="Kovarovic V."/>
            <person name="Bartak M."/>
            <person name="Svec P."/>
            <person name="Pantucek R."/>
        </authorList>
    </citation>
    <scope>NUCLEOTIDE SEQUENCE [LARGE SCALE GENOMIC DNA]</scope>
    <source>
        <strain evidence="2 3">CCM 8695</strain>
    </source>
</reference>
<dbReference type="EMBL" id="WHJG01000030">
    <property type="protein sequence ID" value="NHZ82205.1"/>
    <property type="molecule type" value="Genomic_DNA"/>
</dbReference>
<dbReference type="Pfam" id="PF20148">
    <property type="entry name" value="DUF6531"/>
    <property type="match status" value="1"/>
</dbReference>
<accession>A0ABX0NIB4</accession>
<dbReference type="InterPro" id="IPR045351">
    <property type="entry name" value="DUF6531"/>
</dbReference>
<comment type="caution">
    <text evidence="2">The sequence shown here is derived from an EMBL/GenBank/DDBJ whole genome shotgun (WGS) entry which is preliminary data.</text>
</comment>
<dbReference type="InterPro" id="IPR050708">
    <property type="entry name" value="T6SS_VgrG/RHS"/>
</dbReference>
<keyword evidence="3" id="KW-1185">Reference proteome</keyword>
<dbReference type="PANTHER" id="PTHR32305">
    <property type="match status" value="1"/>
</dbReference>
<dbReference type="InterPro" id="IPR031325">
    <property type="entry name" value="RHS_repeat"/>
</dbReference>
<dbReference type="RefSeq" id="WP_167090007.1">
    <property type="nucleotide sequence ID" value="NZ_WHJG01000030.1"/>
</dbReference>
<protein>
    <recommendedName>
        <fullName evidence="1">DUF6531 domain-containing protein</fullName>
    </recommendedName>
</protein>